<dbReference type="FunFam" id="3.40.50.12470:FF:000003">
    <property type="entry name" value="2-oxoglutarate dehydrogenase E1 component"/>
    <property type="match status" value="1"/>
</dbReference>
<comment type="caution">
    <text evidence="6">The sequence shown here is derived from an EMBL/GenBank/DDBJ whole genome shotgun (WGS) entry which is preliminary data.</text>
</comment>
<evidence type="ECO:0000256" key="2">
    <source>
        <dbReference type="ARBA" id="ARBA00006936"/>
    </source>
</evidence>
<dbReference type="Pfam" id="PF16870">
    <property type="entry name" value="OxoGdeHyase_C"/>
    <property type="match status" value="1"/>
</dbReference>
<keyword evidence="7" id="KW-1185">Reference proteome</keyword>
<dbReference type="Pfam" id="PF02779">
    <property type="entry name" value="Transket_pyr"/>
    <property type="match status" value="1"/>
</dbReference>
<evidence type="ECO:0000313" key="7">
    <source>
        <dbReference type="Proteomes" id="UP000193411"/>
    </source>
</evidence>
<dbReference type="InterPro" id="IPR011603">
    <property type="entry name" value="2oxoglutarate_DH_E1"/>
</dbReference>
<comment type="cofactor">
    <cofactor evidence="1">
        <name>thiamine diphosphate</name>
        <dbReference type="ChEBI" id="CHEBI:58937"/>
    </cofactor>
</comment>
<dbReference type="Gene3D" id="3.40.50.12470">
    <property type="match status" value="1"/>
</dbReference>
<evidence type="ECO:0000256" key="4">
    <source>
        <dbReference type="ARBA" id="ARBA00023052"/>
    </source>
</evidence>
<dbReference type="EMBL" id="MCFL01000105">
    <property type="protein sequence ID" value="ORZ30064.1"/>
    <property type="molecule type" value="Genomic_DNA"/>
</dbReference>
<proteinExistence type="inferred from homology"/>
<dbReference type="Proteomes" id="UP000193411">
    <property type="component" value="Unassembled WGS sequence"/>
</dbReference>
<dbReference type="STRING" id="765915.A0A1Y2H7U3"/>
<dbReference type="GO" id="GO:0045252">
    <property type="term" value="C:oxoglutarate dehydrogenase complex"/>
    <property type="evidence" value="ECO:0007669"/>
    <property type="project" value="TreeGrafter"/>
</dbReference>
<dbReference type="SUPFAM" id="SSF52518">
    <property type="entry name" value="Thiamin diphosphate-binding fold (THDP-binding)"/>
    <property type="match status" value="1"/>
</dbReference>
<protein>
    <submittedName>
        <fullName evidence="6">Transketolase, pyrimidine binding domain-domain-containing protein</fullName>
    </submittedName>
</protein>
<organism evidence="6 7">
    <name type="scientific">Catenaria anguillulae PL171</name>
    <dbReference type="NCBI Taxonomy" id="765915"/>
    <lineage>
        <taxon>Eukaryota</taxon>
        <taxon>Fungi</taxon>
        <taxon>Fungi incertae sedis</taxon>
        <taxon>Blastocladiomycota</taxon>
        <taxon>Blastocladiomycetes</taxon>
        <taxon>Blastocladiales</taxon>
        <taxon>Catenariaceae</taxon>
        <taxon>Catenaria</taxon>
    </lineage>
</organism>
<dbReference type="SMART" id="SM00861">
    <property type="entry name" value="Transket_pyr"/>
    <property type="match status" value="1"/>
</dbReference>
<evidence type="ECO:0000313" key="6">
    <source>
        <dbReference type="EMBL" id="ORZ30064.1"/>
    </source>
</evidence>
<sequence length="490" mass="55252">MLRLCYQQSKDYVPTPKDWVSSNWHGFKSPKELADLIVPARDTGVDRELLTKIGQTVSSVPEQFHVHSLLNRILKNRLKTIEDGEGLDWSTAEALAFGSLLTERHHVRLSGQDVERGTFSQRHAVLHDQKNETTYTALNNLSPDQAAFTVTNSHLSEYGVLGFELGYSLVNPNSLVIWEAQFGDFANTAEVIIDQFIASGEKKWLQRTGLVLNLPHGYDGQGPEHSSSRIERFLQLSDEDPYRMPTADELARQHQDCNLQLVYPSTPANYFHVLRRQIHRDFRKPLFLPFSKALLRHPLARSSLADMAPGTRFQRFLPEATPDALVAPDQITRVILCSGQVYYSLLRAREVNNVKNVAIGRIEQITPFPFDKVKEFVDQYPNARVVVAQEEPMNMGMFSFVQPRIETAMRHSQHHADAQARHAHLSQQVTSYGQPLSSMVLYAGRNPSGAVATGKKKLHIKEEQKLISEALFGATLPVRAVENGVPVFEV</sequence>
<dbReference type="GO" id="GO:0030976">
    <property type="term" value="F:thiamine pyrophosphate binding"/>
    <property type="evidence" value="ECO:0007669"/>
    <property type="project" value="InterPro"/>
</dbReference>
<keyword evidence="3" id="KW-0560">Oxidoreductase</keyword>
<dbReference type="GO" id="GO:0004591">
    <property type="term" value="F:oxoglutarate dehydrogenase (succinyl-transferring) activity"/>
    <property type="evidence" value="ECO:0007669"/>
    <property type="project" value="TreeGrafter"/>
</dbReference>
<keyword evidence="4" id="KW-0786">Thiamine pyrophosphate</keyword>
<evidence type="ECO:0000256" key="3">
    <source>
        <dbReference type="ARBA" id="ARBA00023002"/>
    </source>
</evidence>
<dbReference type="PANTHER" id="PTHR23152">
    <property type="entry name" value="2-OXOGLUTARATE DEHYDROGENASE"/>
    <property type="match status" value="1"/>
</dbReference>
<dbReference type="AlphaFoldDB" id="A0A1Y2H7U3"/>
<dbReference type="PANTHER" id="PTHR23152:SF4">
    <property type="entry name" value="2-OXOADIPATE DEHYDROGENASE COMPLEX COMPONENT E1"/>
    <property type="match status" value="1"/>
</dbReference>
<dbReference type="InterPro" id="IPR031717">
    <property type="entry name" value="ODO-1/KGD_C"/>
</dbReference>
<gene>
    <name evidence="6" type="ORF">BCR44DRAFT_1493993</name>
</gene>
<feature type="domain" description="Transketolase-like pyrimidine-binding" evidence="5">
    <location>
        <begin position="87"/>
        <end position="297"/>
    </location>
</feature>
<reference evidence="6 7" key="1">
    <citation type="submission" date="2016-07" db="EMBL/GenBank/DDBJ databases">
        <title>Pervasive Adenine N6-methylation of Active Genes in Fungi.</title>
        <authorList>
            <consortium name="DOE Joint Genome Institute"/>
            <person name="Mondo S.J."/>
            <person name="Dannebaum R.O."/>
            <person name="Kuo R.C."/>
            <person name="Labutti K."/>
            <person name="Haridas S."/>
            <person name="Kuo A."/>
            <person name="Salamov A."/>
            <person name="Ahrendt S.R."/>
            <person name="Lipzen A."/>
            <person name="Sullivan W."/>
            <person name="Andreopoulos W.B."/>
            <person name="Clum A."/>
            <person name="Lindquist E."/>
            <person name="Daum C."/>
            <person name="Ramamoorthy G.K."/>
            <person name="Gryganskyi A."/>
            <person name="Culley D."/>
            <person name="Magnuson J.K."/>
            <person name="James T.Y."/>
            <person name="O'Malley M.A."/>
            <person name="Stajich J.E."/>
            <person name="Spatafora J.W."/>
            <person name="Visel A."/>
            <person name="Grigoriev I.V."/>
        </authorList>
    </citation>
    <scope>NUCLEOTIDE SEQUENCE [LARGE SCALE GENOMIC DNA]</scope>
    <source>
        <strain evidence="6 7">PL171</strain>
    </source>
</reference>
<accession>A0A1Y2H7U3</accession>
<evidence type="ECO:0000259" key="5">
    <source>
        <dbReference type="SMART" id="SM00861"/>
    </source>
</evidence>
<dbReference type="GO" id="GO:0006099">
    <property type="term" value="P:tricarboxylic acid cycle"/>
    <property type="evidence" value="ECO:0007669"/>
    <property type="project" value="TreeGrafter"/>
</dbReference>
<dbReference type="GO" id="GO:0005739">
    <property type="term" value="C:mitochondrion"/>
    <property type="evidence" value="ECO:0007669"/>
    <property type="project" value="TreeGrafter"/>
</dbReference>
<dbReference type="OrthoDB" id="413077at2759"/>
<evidence type="ECO:0000256" key="1">
    <source>
        <dbReference type="ARBA" id="ARBA00001964"/>
    </source>
</evidence>
<dbReference type="InterPro" id="IPR005475">
    <property type="entry name" value="Transketolase-like_Pyr-bd"/>
</dbReference>
<dbReference type="InterPro" id="IPR029061">
    <property type="entry name" value="THDP-binding"/>
</dbReference>
<name>A0A1Y2H7U3_9FUNG</name>
<dbReference type="Gene3D" id="3.40.50.11610">
    <property type="entry name" value="Multifunctional 2-oxoglutarate metabolism enzyme, C-terminal domain"/>
    <property type="match status" value="1"/>
</dbReference>
<comment type="similarity">
    <text evidence="2">Belongs to the alpha-ketoglutarate dehydrogenase family.</text>
</comment>
<dbReference type="InterPro" id="IPR042179">
    <property type="entry name" value="KGD_C_sf"/>
</dbReference>